<gene>
    <name evidence="2" type="ORF">LIPSTDRAFT_75104</name>
</gene>
<protein>
    <submittedName>
        <fullName evidence="2">Uncharacterized protein</fullName>
    </submittedName>
</protein>
<reference evidence="2 3" key="1">
    <citation type="journal article" date="2016" name="Proc. Natl. Acad. Sci. U.S.A.">
        <title>Comparative genomics of biotechnologically important yeasts.</title>
        <authorList>
            <person name="Riley R."/>
            <person name="Haridas S."/>
            <person name="Wolfe K.H."/>
            <person name="Lopes M.R."/>
            <person name="Hittinger C.T."/>
            <person name="Goeker M."/>
            <person name="Salamov A.A."/>
            <person name="Wisecaver J.H."/>
            <person name="Long T.M."/>
            <person name="Calvey C.H."/>
            <person name="Aerts A.L."/>
            <person name="Barry K.W."/>
            <person name="Choi C."/>
            <person name="Clum A."/>
            <person name="Coughlan A.Y."/>
            <person name="Deshpande S."/>
            <person name="Douglass A.P."/>
            <person name="Hanson S.J."/>
            <person name="Klenk H.-P."/>
            <person name="LaButti K.M."/>
            <person name="Lapidus A."/>
            <person name="Lindquist E.A."/>
            <person name="Lipzen A.M."/>
            <person name="Meier-Kolthoff J.P."/>
            <person name="Ohm R.A."/>
            <person name="Otillar R.P."/>
            <person name="Pangilinan J.L."/>
            <person name="Peng Y."/>
            <person name="Rokas A."/>
            <person name="Rosa C.A."/>
            <person name="Scheuner C."/>
            <person name="Sibirny A.A."/>
            <person name="Slot J.C."/>
            <person name="Stielow J.B."/>
            <person name="Sun H."/>
            <person name="Kurtzman C.P."/>
            <person name="Blackwell M."/>
            <person name="Grigoriev I.V."/>
            <person name="Jeffries T.W."/>
        </authorList>
    </citation>
    <scope>NUCLEOTIDE SEQUENCE [LARGE SCALE GENOMIC DNA]</scope>
    <source>
        <strain evidence="2 3">NRRL Y-11557</strain>
    </source>
</reference>
<evidence type="ECO:0000313" key="3">
    <source>
        <dbReference type="Proteomes" id="UP000094385"/>
    </source>
</evidence>
<dbReference type="OrthoDB" id="10448517at2759"/>
<dbReference type="AlphaFoldDB" id="A0A1E3PXD4"/>
<keyword evidence="3" id="KW-1185">Reference proteome</keyword>
<evidence type="ECO:0000256" key="1">
    <source>
        <dbReference type="SAM" id="MobiDB-lite"/>
    </source>
</evidence>
<name>A0A1E3PXD4_LIPST</name>
<proteinExistence type="predicted"/>
<dbReference type="Proteomes" id="UP000094385">
    <property type="component" value="Unassembled WGS sequence"/>
</dbReference>
<accession>A0A1E3PXD4</accession>
<feature type="compositionally biased region" description="Basic and acidic residues" evidence="1">
    <location>
        <begin position="107"/>
        <end position="132"/>
    </location>
</feature>
<organism evidence="2 3">
    <name type="scientific">Lipomyces starkeyi NRRL Y-11557</name>
    <dbReference type="NCBI Taxonomy" id="675824"/>
    <lineage>
        <taxon>Eukaryota</taxon>
        <taxon>Fungi</taxon>
        <taxon>Dikarya</taxon>
        <taxon>Ascomycota</taxon>
        <taxon>Saccharomycotina</taxon>
        <taxon>Lipomycetes</taxon>
        <taxon>Lipomycetales</taxon>
        <taxon>Lipomycetaceae</taxon>
        <taxon>Lipomyces</taxon>
    </lineage>
</organism>
<feature type="compositionally biased region" description="Polar residues" evidence="1">
    <location>
        <begin position="133"/>
        <end position="148"/>
    </location>
</feature>
<dbReference type="EMBL" id="KV454301">
    <property type="protein sequence ID" value="ODQ70103.1"/>
    <property type="molecule type" value="Genomic_DNA"/>
</dbReference>
<feature type="region of interest" description="Disordered" evidence="1">
    <location>
        <begin position="1"/>
        <end position="38"/>
    </location>
</feature>
<feature type="compositionally biased region" description="Low complexity" evidence="1">
    <location>
        <begin position="17"/>
        <end position="38"/>
    </location>
</feature>
<evidence type="ECO:0000313" key="2">
    <source>
        <dbReference type="EMBL" id="ODQ70103.1"/>
    </source>
</evidence>
<feature type="region of interest" description="Disordered" evidence="1">
    <location>
        <begin position="107"/>
        <end position="148"/>
    </location>
</feature>
<sequence>MASTFSPGIIPRPPPLSRSDSTLSSSSTVSTSSSSSSYFARSISSFSISGSPVKLGKFTQNITMFDEKDRCMVVKSRPFDWSPLPWTYTEMPIDWWLKRVDRGLEGGMRSFDRDEEKEREQDVEHEQNRQEFKTPQTTNFQSTNMTGATENNATEAVQAVALENIDEDNDSGFYICEEPEEIEQEYDSRGRPILKLLTTFKGGCGLDYTG</sequence>